<evidence type="ECO:0000256" key="1">
    <source>
        <dbReference type="SAM" id="MobiDB-lite"/>
    </source>
</evidence>
<comment type="caution">
    <text evidence="2">The sequence shown here is derived from an EMBL/GenBank/DDBJ whole genome shotgun (WGS) entry which is preliminary data.</text>
</comment>
<dbReference type="PaxDb" id="67767-A0A0J7KBI2"/>
<feature type="region of interest" description="Disordered" evidence="1">
    <location>
        <begin position="242"/>
        <end position="268"/>
    </location>
</feature>
<accession>A0A0J7KBI2</accession>
<dbReference type="Proteomes" id="UP000036403">
    <property type="component" value="Unassembled WGS sequence"/>
</dbReference>
<reference evidence="2 3" key="1">
    <citation type="submission" date="2015-04" db="EMBL/GenBank/DDBJ databases">
        <title>Lasius niger genome sequencing.</title>
        <authorList>
            <person name="Konorov E.A."/>
            <person name="Nikitin M.A."/>
            <person name="Kirill M.V."/>
            <person name="Chang P."/>
        </authorList>
    </citation>
    <scope>NUCLEOTIDE SEQUENCE [LARGE SCALE GENOMIC DNA]</scope>
    <source>
        <tissue evidence="2">Whole</tissue>
    </source>
</reference>
<feature type="compositionally biased region" description="Pro residues" evidence="1">
    <location>
        <begin position="81"/>
        <end position="97"/>
    </location>
</feature>
<dbReference type="OrthoDB" id="7555402at2759"/>
<feature type="region of interest" description="Disordered" evidence="1">
    <location>
        <begin position="214"/>
        <end position="233"/>
    </location>
</feature>
<organism evidence="2 3">
    <name type="scientific">Lasius niger</name>
    <name type="common">Black garden ant</name>
    <dbReference type="NCBI Taxonomy" id="67767"/>
    <lineage>
        <taxon>Eukaryota</taxon>
        <taxon>Metazoa</taxon>
        <taxon>Ecdysozoa</taxon>
        <taxon>Arthropoda</taxon>
        <taxon>Hexapoda</taxon>
        <taxon>Insecta</taxon>
        <taxon>Pterygota</taxon>
        <taxon>Neoptera</taxon>
        <taxon>Endopterygota</taxon>
        <taxon>Hymenoptera</taxon>
        <taxon>Apocrita</taxon>
        <taxon>Aculeata</taxon>
        <taxon>Formicoidea</taxon>
        <taxon>Formicidae</taxon>
        <taxon>Formicinae</taxon>
        <taxon>Lasius</taxon>
        <taxon>Lasius</taxon>
    </lineage>
</organism>
<gene>
    <name evidence="2" type="ORF">RF55_13031</name>
</gene>
<protein>
    <submittedName>
        <fullName evidence="2">Uncharacterized protein</fullName>
    </submittedName>
</protein>
<evidence type="ECO:0000313" key="2">
    <source>
        <dbReference type="EMBL" id="KMQ87637.1"/>
    </source>
</evidence>
<feature type="compositionally biased region" description="Basic and acidic residues" evidence="1">
    <location>
        <begin position="52"/>
        <end position="63"/>
    </location>
</feature>
<evidence type="ECO:0000313" key="3">
    <source>
        <dbReference type="Proteomes" id="UP000036403"/>
    </source>
</evidence>
<dbReference type="EMBL" id="LBMM01010172">
    <property type="protein sequence ID" value="KMQ87637.1"/>
    <property type="molecule type" value="Genomic_DNA"/>
</dbReference>
<dbReference type="AlphaFoldDB" id="A0A0J7KBI2"/>
<proteinExistence type="predicted"/>
<sequence length="268" mass="29299">MSREAAIEAFFGTLSDSFKNEITPQPVTTPQPPDKPSGQRPARLPRPGTRIQRSDADHRRKEIMLMSPPLPRPRRRGGPASAPPPRRPMTRPAPPAPSTNRDAPRVCAATTSQAVTPTTATAAVISGGPGSSPPVLMTLDDGHTVTVPYQCATRWRKYQATTPSGRWLIRFDRNGRPRMIRRLEEKGEGLCNGAPSARYEMPLGPTSRPKTRLGAYGAHPQTSTSVPRPLWWGPTAEYKRRSGEHFDTSPVPDSCPYPAPDSTNPDSE</sequence>
<feature type="region of interest" description="Disordered" evidence="1">
    <location>
        <begin position="12"/>
        <end position="114"/>
    </location>
</feature>
<name>A0A0J7KBI2_LASNI</name>
<keyword evidence="3" id="KW-1185">Reference proteome</keyword>